<feature type="transmembrane region" description="Helical" evidence="6">
    <location>
        <begin position="182"/>
        <end position="206"/>
    </location>
</feature>
<evidence type="ECO:0000256" key="4">
    <source>
        <dbReference type="ARBA" id="ARBA00022989"/>
    </source>
</evidence>
<name>A0A5C1QBH1_9SPIO</name>
<dbReference type="RefSeq" id="WP_149567271.1">
    <property type="nucleotide sequence ID" value="NZ_CP035807.1"/>
</dbReference>
<reference evidence="7 8" key="1">
    <citation type="submission" date="2019-02" db="EMBL/GenBank/DDBJ databases">
        <authorList>
            <person name="Fomenkov A."/>
            <person name="Dubinina G."/>
            <person name="Grabovich M."/>
            <person name="Vincze T."/>
            <person name="Roberts R.J."/>
        </authorList>
    </citation>
    <scope>NUCLEOTIDE SEQUENCE [LARGE SCALE GENOMIC DNA]</scope>
    <source>
        <strain evidence="7 8">P</strain>
    </source>
</reference>
<dbReference type="GO" id="GO:0016787">
    <property type="term" value="F:hydrolase activity"/>
    <property type="evidence" value="ECO:0007669"/>
    <property type="project" value="TreeGrafter"/>
</dbReference>
<dbReference type="KEGG" id="sper:EW093_04625"/>
<evidence type="ECO:0000256" key="3">
    <source>
        <dbReference type="ARBA" id="ARBA00022692"/>
    </source>
</evidence>
<accession>A0A5C1QBH1</accession>
<keyword evidence="5 6" id="KW-0472">Membrane</keyword>
<evidence type="ECO:0000256" key="5">
    <source>
        <dbReference type="ARBA" id="ARBA00023136"/>
    </source>
</evidence>
<dbReference type="GO" id="GO:0016020">
    <property type="term" value="C:membrane"/>
    <property type="evidence" value="ECO:0007669"/>
    <property type="project" value="UniProtKB-SubCell"/>
</dbReference>
<feature type="transmembrane region" description="Helical" evidence="6">
    <location>
        <begin position="53"/>
        <end position="70"/>
    </location>
</feature>
<dbReference type="EMBL" id="CP035807">
    <property type="protein sequence ID" value="QEN04014.1"/>
    <property type="molecule type" value="Genomic_DNA"/>
</dbReference>
<sequence length="215" mass="25205">MRKYRHYIIFTLLVILYIIRLLFFSNYTYSFILKLLPTIYTLCLLLKNCFKNSYLLVISLLASMLGDLFLDLNPELFFVYGLCSFALAHIVFIIYFTINYKFSFDRILIKTLPLTIFAFYVAWTFRVAPEDLLIPVWLYIGVIFLLAIVVFIKEDTDKLIKIGVISFIISDIVIAYDKFIYSFNLVLVVNSVLYFPALFLIIYGSILDKKVKPSY</sequence>
<dbReference type="Proteomes" id="UP000323824">
    <property type="component" value="Chromosome"/>
</dbReference>
<evidence type="ECO:0000313" key="7">
    <source>
        <dbReference type="EMBL" id="QEN04014.1"/>
    </source>
</evidence>
<gene>
    <name evidence="7" type="ORF">EW093_04625</name>
</gene>
<feature type="transmembrane region" description="Helical" evidence="6">
    <location>
        <begin position="107"/>
        <end position="126"/>
    </location>
</feature>
<feature type="transmembrane region" description="Helical" evidence="6">
    <location>
        <begin position="159"/>
        <end position="176"/>
    </location>
</feature>
<comment type="similarity">
    <text evidence="2">Belongs to the TMEM86 family.</text>
</comment>
<dbReference type="OrthoDB" id="5592477at2"/>
<feature type="transmembrane region" description="Helical" evidence="6">
    <location>
        <begin position="29"/>
        <end position="46"/>
    </location>
</feature>
<dbReference type="Pfam" id="PF07947">
    <property type="entry name" value="YhhN"/>
    <property type="match status" value="1"/>
</dbReference>
<keyword evidence="3 6" id="KW-0812">Transmembrane</keyword>
<dbReference type="AlphaFoldDB" id="A0A5C1QBH1"/>
<evidence type="ECO:0000313" key="8">
    <source>
        <dbReference type="Proteomes" id="UP000323824"/>
    </source>
</evidence>
<evidence type="ECO:0000256" key="1">
    <source>
        <dbReference type="ARBA" id="ARBA00004141"/>
    </source>
</evidence>
<reference evidence="7 8" key="2">
    <citation type="submission" date="2019-09" db="EMBL/GenBank/DDBJ databases">
        <title>Complete Genome Sequence and Methylome Analysis of free living Spirochaetas.</title>
        <authorList>
            <person name="Leshcheva N."/>
            <person name="Mikheeva N."/>
        </authorList>
    </citation>
    <scope>NUCLEOTIDE SEQUENCE [LARGE SCALE GENOMIC DNA]</scope>
    <source>
        <strain evidence="7 8">P</strain>
    </source>
</reference>
<proteinExistence type="inferred from homology"/>
<keyword evidence="8" id="KW-1185">Reference proteome</keyword>
<feature type="transmembrane region" description="Helical" evidence="6">
    <location>
        <begin position="7"/>
        <end position="23"/>
    </location>
</feature>
<keyword evidence="4 6" id="KW-1133">Transmembrane helix</keyword>
<comment type="subcellular location">
    <subcellularLocation>
        <location evidence="1">Membrane</location>
        <topology evidence="1">Multi-pass membrane protein</topology>
    </subcellularLocation>
</comment>
<evidence type="ECO:0000256" key="6">
    <source>
        <dbReference type="SAM" id="Phobius"/>
    </source>
</evidence>
<organism evidence="7 8">
    <name type="scientific">Thiospirochaeta perfilievii</name>
    <dbReference type="NCBI Taxonomy" id="252967"/>
    <lineage>
        <taxon>Bacteria</taxon>
        <taxon>Pseudomonadati</taxon>
        <taxon>Spirochaetota</taxon>
        <taxon>Spirochaetia</taxon>
        <taxon>Spirochaetales</taxon>
        <taxon>Spirochaetaceae</taxon>
        <taxon>Thiospirochaeta</taxon>
    </lineage>
</organism>
<feature type="transmembrane region" description="Helical" evidence="6">
    <location>
        <begin position="132"/>
        <end position="152"/>
    </location>
</feature>
<dbReference type="InterPro" id="IPR012506">
    <property type="entry name" value="TMEM86B-like"/>
</dbReference>
<dbReference type="PANTHER" id="PTHR31885">
    <property type="entry name" value="GH04784P"/>
    <property type="match status" value="1"/>
</dbReference>
<evidence type="ECO:0000256" key="2">
    <source>
        <dbReference type="ARBA" id="ARBA00007375"/>
    </source>
</evidence>
<feature type="transmembrane region" description="Helical" evidence="6">
    <location>
        <begin position="76"/>
        <end position="95"/>
    </location>
</feature>
<dbReference type="PANTHER" id="PTHR31885:SF6">
    <property type="entry name" value="GH04784P"/>
    <property type="match status" value="1"/>
</dbReference>
<protein>
    <submittedName>
        <fullName evidence="7">Lysoplasmalogenase</fullName>
    </submittedName>
</protein>